<dbReference type="InParanoid" id="T0QM34"/>
<organism evidence="2 3">
    <name type="scientific">Saprolegnia diclina (strain VS20)</name>
    <dbReference type="NCBI Taxonomy" id="1156394"/>
    <lineage>
        <taxon>Eukaryota</taxon>
        <taxon>Sar</taxon>
        <taxon>Stramenopiles</taxon>
        <taxon>Oomycota</taxon>
        <taxon>Saprolegniomycetes</taxon>
        <taxon>Saprolegniales</taxon>
        <taxon>Saprolegniaceae</taxon>
        <taxon>Saprolegnia</taxon>
    </lineage>
</organism>
<protein>
    <submittedName>
        <fullName evidence="2">Uncharacterized protein</fullName>
    </submittedName>
</protein>
<dbReference type="AlphaFoldDB" id="T0QM34"/>
<dbReference type="OrthoDB" id="74907at2759"/>
<dbReference type="GeneID" id="19944068"/>
<sequence>MRATKAPRVIARDLSSEYVVTQIKAQMAEQCAIEVEATKALYTDQLGDERRRCQQTLEDREKRAEAFCDSLRAKYEELMLRQEATHQAQLLEMKTAMEHLVATHVPLVDHDWLLQDAKATAQQTAETQRHTSELNHASALTAALDAQRRELEATHGNALNSMQQQLRECQATNTNLTRMLHLKDKELEKLSKALQEERMLRAKKEAALQESCRHLLTLRNHGKAATAALRESKKLASALRHDVAAAQQLVAKGNADLVQATTAHAGTVKCLEQELLHLRQLFDLDKAAWQASDEKAHEKIASLKEALGEKTRTLVETQLLTQLDAQRAEQLKFNYEADISRAKSVHDEAKAALSAMGASKAELEEHVRRMQQQNQVLEERVATAAAAKEQMEAVARATHAALAQKVQATDAARKHLAAENTALKQELRMEQQLLKRP</sequence>
<dbReference type="OMA" id="QVQRQQC"/>
<dbReference type="Proteomes" id="UP000030762">
    <property type="component" value="Unassembled WGS sequence"/>
</dbReference>
<dbReference type="EMBL" id="JH767139">
    <property type="protein sequence ID" value="EQC39134.1"/>
    <property type="molecule type" value="Genomic_DNA"/>
</dbReference>
<feature type="coiled-coil region" evidence="1">
    <location>
        <begin position="353"/>
        <end position="394"/>
    </location>
</feature>
<evidence type="ECO:0000313" key="3">
    <source>
        <dbReference type="Proteomes" id="UP000030762"/>
    </source>
</evidence>
<dbReference type="RefSeq" id="XP_008607195.1">
    <property type="nucleotide sequence ID" value="XM_008608973.1"/>
</dbReference>
<evidence type="ECO:0000313" key="2">
    <source>
        <dbReference type="EMBL" id="EQC39134.1"/>
    </source>
</evidence>
<dbReference type="STRING" id="1156394.T0QM34"/>
<feature type="coiled-coil region" evidence="1">
    <location>
        <begin position="159"/>
        <end position="210"/>
    </location>
</feature>
<evidence type="ECO:0000256" key="1">
    <source>
        <dbReference type="SAM" id="Coils"/>
    </source>
</evidence>
<keyword evidence="1" id="KW-0175">Coiled coil</keyword>
<dbReference type="VEuPathDB" id="FungiDB:SDRG_03341"/>
<accession>T0QM34</accession>
<proteinExistence type="predicted"/>
<name>T0QM34_SAPDV</name>
<reference evidence="2 3" key="1">
    <citation type="submission" date="2012-04" db="EMBL/GenBank/DDBJ databases">
        <title>The Genome Sequence of Saprolegnia declina VS20.</title>
        <authorList>
            <consortium name="The Broad Institute Genome Sequencing Platform"/>
            <person name="Russ C."/>
            <person name="Nusbaum C."/>
            <person name="Tyler B."/>
            <person name="van West P."/>
            <person name="Dieguez-Uribeondo J."/>
            <person name="de Bruijn I."/>
            <person name="Tripathy S."/>
            <person name="Jiang R."/>
            <person name="Young S.K."/>
            <person name="Zeng Q."/>
            <person name="Gargeya S."/>
            <person name="Fitzgerald M."/>
            <person name="Haas B."/>
            <person name="Abouelleil A."/>
            <person name="Alvarado L."/>
            <person name="Arachchi H.M."/>
            <person name="Berlin A."/>
            <person name="Chapman S.B."/>
            <person name="Goldberg J."/>
            <person name="Griggs A."/>
            <person name="Gujja S."/>
            <person name="Hansen M."/>
            <person name="Howarth C."/>
            <person name="Imamovic A."/>
            <person name="Larimer J."/>
            <person name="McCowen C."/>
            <person name="Montmayeur A."/>
            <person name="Murphy C."/>
            <person name="Neiman D."/>
            <person name="Pearson M."/>
            <person name="Priest M."/>
            <person name="Roberts A."/>
            <person name="Saif S."/>
            <person name="Shea T."/>
            <person name="Sisk P."/>
            <person name="Sykes S."/>
            <person name="Wortman J."/>
            <person name="Nusbaum C."/>
            <person name="Birren B."/>
        </authorList>
    </citation>
    <scope>NUCLEOTIDE SEQUENCE [LARGE SCALE GENOMIC DNA]</scope>
    <source>
        <strain evidence="2 3">VS20</strain>
    </source>
</reference>
<gene>
    <name evidence="2" type="ORF">SDRG_03341</name>
</gene>
<keyword evidence="3" id="KW-1185">Reference proteome</keyword>